<dbReference type="EMBL" id="JBHSXM010000001">
    <property type="protein sequence ID" value="MFC6835081.1"/>
    <property type="molecule type" value="Genomic_DNA"/>
</dbReference>
<protein>
    <submittedName>
        <fullName evidence="3">Universal stress protein</fullName>
    </submittedName>
</protein>
<dbReference type="Pfam" id="PF00582">
    <property type="entry name" value="Usp"/>
    <property type="match status" value="1"/>
</dbReference>
<name>A0ABD5UA52_9EURY</name>
<dbReference type="PANTHER" id="PTHR46268">
    <property type="entry name" value="STRESS RESPONSE PROTEIN NHAX"/>
    <property type="match status" value="1"/>
</dbReference>
<dbReference type="Proteomes" id="UP001596406">
    <property type="component" value="Unassembled WGS sequence"/>
</dbReference>
<dbReference type="InterPro" id="IPR006016">
    <property type="entry name" value="UspA"/>
</dbReference>
<accession>A0ABD5UA52</accession>
<dbReference type="PANTHER" id="PTHR46268:SF6">
    <property type="entry name" value="UNIVERSAL STRESS PROTEIN UP12"/>
    <property type="match status" value="1"/>
</dbReference>
<dbReference type="AlphaFoldDB" id="A0ABD5UA52"/>
<evidence type="ECO:0000313" key="4">
    <source>
        <dbReference type="Proteomes" id="UP001596406"/>
    </source>
</evidence>
<sequence length="139" mass="14651">MVSRVLVPIDGSEMATRALEYALETHPDAEVTLLYVVGEPSPMMGKALRLVLEEDLGDAAADLAEGVFASARDVAARHGVDVDTEVGLGNPGRVIVDRAADFDLVVVGSHGGDLQSRLFVGDVAKAVFQRSPVPVTVVR</sequence>
<dbReference type="SUPFAM" id="SSF52402">
    <property type="entry name" value="Adenine nucleotide alpha hydrolases-like"/>
    <property type="match status" value="1"/>
</dbReference>
<dbReference type="InterPro" id="IPR006015">
    <property type="entry name" value="Universal_stress_UspA"/>
</dbReference>
<evidence type="ECO:0000256" key="1">
    <source>
        <dbReference type="ARBA" id="ARBA00008791"/>
    </source>
</evidence>
<dbReference type="Gene3D" id="3.40.50.12370">
    <property type="match status" value="1"/>
</dbReference>
<organism evidence="3 4">
    <name type="scientific">Halomarina ordinaria</name>
    <dbReference type="NCBI Taxonomy" id="3033939"/>
    <lineage>
        <taxon>Archaea</taxon>
        <taxon>Methanobacteriati</taxon>
        <taxon>Methanobacteriota</taxon>
        <taxon>Stenosarchaea group</taxon>
        <taxon>Halobacteria</taxon>
        <taxon>Halobacteriales</taxon>
        <taxon>Natronomonadaceae</taxon>
        <taxon>Halomarina</taxon>
    </lineage>
</organism>
<dbReference type="PRINTS" id="PR01438">
    <property type="entry name" value="UNVRSLSTRESS"/>
</dbReference>
<evidence type="ECO:0000259" key="2">
    <source>
        <dbReference type="Pfam" id="PF00582"/>
    </source>
</evidence>
<feature type="domain" description="UspA" evidence="2">
    <location>
        <begin position="1"/>
        <end position="139"/>
    </location>
</feature>
<dbReference type="CDD" id="cd00293">
    <property type="entry name" value="USP-like"/>
    <property type="match status" value="1"/>
</dbReference>
<comment type="caution">
    <text evidence="3">The sequence shown here is derived from an EMBL/GenBank/DDBJ whole genome shotgun (WGS) entry which is preliminary data.</text>
</comment>
<gene>
    <name evidence="3" type="ORF">ACFQHK_00995</name>
</gene>
<reference evidence="3 4" key="1">
    <citation type="journal article" date="2019" name="Int. J. Syst. Evol. Microbiol.">
        <title>The Global Catalogue of Microorganisms (GCM) 10K type strain sequencing project: providing services to taxonomists for standard genome sequencing and annotation.</title>
        <authorList>
            <consortium name="The Broad Institute Genomics Platform"/>
            <consortium name="The Broad Institute Genome Sequencing Center for Infectious Disease"/>
            <person name="Wu L."/>
            <person name="Ma J."/>
        </authorList>
    </citation>
    <scope>NUCLEOTIDE SEQUENCE [LARGE SCALE GENOMIC DNA]</scope>
    <source>
        <strain evidence="3 4">PSRA2</strain>
    </source>
</reference>
<evidence type="ECO:0000313" key="3">
    <source>
        <dbReference type="EMBL" id="MFC6835081.1"/>
    </source>
</evidence>
<comment type="similarity">
    <text evidence="1">Belongs to the universal stress protein A family.</text>
</comment>
<dbReference type="RefSeq" id="WP_304446789.1">
    <property type="nucleotide sequence ID" value="NZ_JARRAH010000001.1"/>
</dbReference>
<proteinExistence type="inferred from homology"/>
<keyword evidence="4" id="KW-1185">Reference proteome</keyword>